<sequence>MPGEYGTGTLAPHPDKPLLYSSPQILARRKRLLKEARHMLAEGGLDGFSIRKLCMRADVAQRTLYNAFQNKDRLIAFAIREAFDEYSTFVRDRTDPDALSGYVGRTIAINRRNFRVRNYTRAVCAIYFAPSTPRDVWETLQDMSLRGSLSWLERRQDCISPWIDREHFTHSMANVQYSTINDWCLGRLSDAEYLPRLAENMLLMLVGAVQGPLALEASAMLDDLARTGSFTQSPEVLLTPPAEPRRRAADSPEETPAA</sequence>
<dbReference type="InterPro" id="IPR050109">
    <property type="entry name" value="HTH-type_TetR-like_transc_reg"/>
</dbReference>
<comment type="caution">
    <text evidence="7">The sequence shown here is derived from an EMBL/GenBank/DDBJ whole genome shotgun (WGS) entry which is preliminary data.</text>
</comment>
<dbReference type="Pfam" id="PF00440">
    <property type="entry name" value="TetR_N"/>
    <property type="match status" value="1"/>
</dbReference>
<protein>
    <submittedName>
        <fullName evidence="7">TetR/AcrR family transcriptional regulator</fullName>
    </submittedName>
</protein>
<organism evidence="7 8">
    <name type="scientific">Novosphingobium tardum</name>
    <dbReference type="NCBI Taxonomy" id="1538021"/>
    <lineage>
        <taxon>Bacteria</taxon>
        <taxon>Pseudomonadati</taxon>
        <taxon>Pseudomonadota</taxon>
        <taxon>Alphaproteobacteria</taxon>
        <taxon>Sphingomonadales</taxon>
        <taxon>Sphingomonadaceae</taxon>
        <taxon>Novosphingobium</taxon>
    </lineage>
</organism>
<keyword evidence="2 4" id="KW-0238">DNA-binding</keyword>
<dbReference type="InterPro" id="IPR001647">
    <property type="entry name" value="HTH_TetR"/>
</dbReference>
<dbReference type="InterPro" id="IPR009057">
    <property type="entry name" value="Homeodomain-like_sf"/>
</dbReference>
<dbReference type="PROSITE" id="PS01081">
    <property type="entry name" value="HTH_TETR_1"/>
    <property type="match status" value="1"/>
</dbReference>
<dbReference type="PANTHER" id="PTHR30055">
    <property type="entry name" value="HTH-TYPE TRANSCRIPTIONAL REGULATOR RUTR"/>
    <property type="match status" value="1"/>
</dbReference>
<evidence type="ECO:0000259" key="6">
    <source>
        <dbReference type="PROSITE" id="PS50977"/>
    </source>
</evidence>
<dbReference type="PANTHER" id="PTHR30055:SF234">
    <property type="entry name" value="HTH-TYPE TRANSCRIPTIONAL REGULATOR BETI"/>
    <property type="match status" value="1"/>
</dbReference>
<evidence type="ECO:0000256" key="5">
    <source>
        <dbReference type="SAM" id="MobiDB-lite"/>
    </source>
</evidence>
<feature type="region of interest" description="Disordered" evidence="5">
    <location>
        <begin position="232"/>
        <end position="258"/>
    </location>
</feature>
<keyword evidence="1" id="KW-0805">Transcription regulation</keyword>
<name>A0ABV8RS81_9SPHN</name>
<dbReference type="PROSITE" id="PS50977">
    <property type="entry name" value="HTH_TETR_2"/>
    <property type="match status" value="1"/>
</dbReference>
<proteinExistence type="predicted"/>
<accession>A0ABV8RS81</accession>
<dbReference type="Proteomes" id="UP001595828">
    <property type="component" value="Unassembled WGS sequence"/>
</dbReference>
<evidence type="ECO:0000256" key="2">
    <source>
        <dbReference type="ARBA" id="ARBA00023125"/>
    </source>
</evidence>
<dbReference type="SUPFAM" id="SSF46689">
    <property type="entry name" value="Homeodomain-like"/>
    <property type="match status" value="1"/>
</dbReference>
<dbReference type="EMBL" id="JBHSDR010000008">
    <property type="protein sequence ID" value="MFC4296265.1"/>
    <property type="molecule type" value="Genomic_DNA"/>
</dbReference>
<evidence type="ECO:0000313" key="8">
    <source>
        <dbReference type="Proteomes" id="UP001595828"/>
    </source>
</evidence>
<keyword evidence="3" id="KW-0804">Transcription</keyword>
<evidence type="ECO:0000256" key="4">
    <source>
        <dbReference type="PROSITE-ProRule" id="PRU00335"/>
    </source>
</evidence>
<dbReference type="Gene3D" id="1.10.357.10">
    <property type="entry name" value="Tetracycline Repressor, domain 2"/>
    <property type="match status" value="1"/>
</dbReference>
<evidence type="ECO:0000313" key="7">
    <source>
        <dbReference type="EMBL" id="MFC4296265.1"/>
    </source>
</evidence>
<keyword evidence="8" id="KW-1185">Reference proteome</keyword>
<gene>
    <name evidence="7" type="ORF">ACFO0A_14505</name>
</gene>
<reference evidence="8" key="1">
    <citation type="journal article" date="2019" name="Int. J. Syst. Evol. Microbiol.">
        <title>The Global Catalogue of Microorganisms (GCM) 10K type strain sequencing project: providing services to taxonomists for standard genome sequencing and annotation.</title>
        <authorList>
            <consortium name="The Broad Institute Genomics Platform"/>
            <consortium name="The Broad Institute Genome Sequencing Center for Infectious Disease"/>
            <person name="Wu L."/>
            <person name="Ma J."/>
        </authorList>
    </citation>
    <scope>NUCLEOTIDE SEQUENCE [LARGE SCALE GENOMIC DNA]</scope>
    <source>
        <strain evidence="8">CGMCC 1.12989</strain>
    </source>
</reference>
<dbReference type="InterPro" id="IPR023772">
    <property type="entry name" value="DNA-bd_HTH_TetR-type_CS"/>
</dbReference>
<evidence type="ECO:0000256" key="1">
    <source>
        <dbReference type="ARBA" id="ARBA00023015"/>
    </source>
</evidence>
<evidence type="ECO:0000256" key="3">
    <source>
        <dbReference type="ARBA" id="ARBA00023163"/>
    </source>
</evidence>
<feature type="domain" description="HTH tetR-type" evidence="6">
    <location>
        <begin position="26"/>
        <end position="86"/>
    </location>
</feature>
<dbReference type="RefSeq" id="WP_379539795.1">
    <property type="nucleotide sequence ID" value="NZ_JBHSDR010000008.1"/>
</dbReference>
<feature type="DNA-binding region" description="H-T-H motif" evidence="4">
    <location>
        <begin position="49"/>
        <end position="68"/>
    </location>
</feature>